<protein>
    <submittedName>
        <fullName evidence="2">Uncharacterized protein</fullName>
    </submittedName>
</protein>
<organism evidence="2 3">
    <name type="scientific">Pleurodeles waltl</name>
    <name type="common">Iberian ribbed newt</name>
    <dbReference type="NCBI Taxonomy" id="8319"/>
    <lineage>
        <taxon>Eukaryota</taxon>
        <taxon>Metazoa</taxon>
        <taxon>Chordata</taxon>
        <taxon>Craniata</taxon>
        <taxon>Vertebrata</taxon>
        <taxon>Euteleostomi</taxon>
        <taxon>Amphibia</taxon>
        <taxon>Batrachia</taxon>
        <taxon>Caudata</taxon>
        <taxon>Salamandroidea</taxon>
        <taxon>Salamandridae</taxon>
        <taxon>Pleurodelinae</taxon>
        <taxon>Pleurodeles</taxon>
    </lineage>
</organism>
<dbReference type="AlphaFoldDB" id="A0AAV7T970"/>
<sequence length="234" mass="25885">MSDASIRGAFFEKMSSKVTLPSPGAQRATEEADFPPLLLTLTCFLAQKPPLLALRQVSMAAYEDQGGDEYYVDDPAGSFEQDLVYALDADVRHTVTQALAQAIRPIKHHLIGFAEQKGWVAPSGSQMAEDPSLFGSSQALKPDKNLHAADFESLIRSLARDHDYNASSTLKSKSKEDLASTSSDHFSDQGDDPPENAKRRRTTRLILSLPLKFLLFNWRTLFNLAPPYGCLLRK</sequence>
<comment type="caution">
    <text evidence="2">The sequence shown here is derived from an EMBL/GenBank/DDBJ whole genome shotgun (WGS) entry which is preliminary data.</text>
</comment>
<feature type="region of interest" description="Disordered" evidence="1">
    <location>
        <begin position="169"/>
        <end position="199"/>
    </location>
</feature>
<reference evidence="2" key="1">
    <citation type="journal article" date="2022" name="bioRxiv">
        <title>Sequencing and chromosome-scale assembly of the giantPleurodeles waltlgenome.</title>
        <authorList>
            <person name="Brown T."/>
            <person name="Elewa A."/>
            <person name="Iarovenko S."/>
            <person name="Subramanian E."/>
            <person name="Araus A.J."/>
            <person name="Petzold A."/>
            <person name="Susuki M."/>
            <person name="Suzuki K.-i.T."/>
            <person name="Hayashi T."/>
            <person name="Toyoda A."/>
            <person name="Oliveira C."/>
            <person name="Osipova E."/>
            <person name="Leigh N.D."/>
            <person name="Simon A."/>
            <person name="Yun M.H."/>
        </authorList>
    </citation>
    <scope>NUCLEOTIDE SEQUENCE</scope>
    <source>
        <strain evidence="2">20211129_DDA</strain>
        <tissue evidence="2">Liver</tissue>
    </source>
</reference>
<accession>A0AAV7T970</accession>
<evidence type="ECO:0000313" key="3">
    <source>
        <dbReference type="Proteomes" id="UP001066276"/>
    </source>
</evidence>
<evidence type="ECO:0000256" key="1">
    <source>
        <dbReference type="SAM" id="MobiDB-lite"/>
    </source>
</evidence>
<keyword evidence="3" id="KW-1185">Reference proteome</keyword>
<gene>
    <name evidence="2" type="ORF">NDU88_005011</name>
</gene>
<evidence type="ECO:0000313" key="2">
    <source>
        <dbReference type="EMBL" id="KAJ1173170.1"/>
    </source>
</evidence>
<dbReference type="Proteomes" id="UP001066276">
    <property type="component" value="Chromosome 4_1"/>
</dbReference>
<proteinExistence type="predicted"/>
<dbReference type="EMBL" id="JANPWB010000007">
    <property type="protein sequence ID" value="KAJ1173170.1"/>
    <property type="molecule type" value="Genomic_DNA"/>
</dbReference>
<name>A0AAV7T970_PLEWA</name>